<reference evidence="1" key="1">
    <citation type="submission" date="2022-09" db="EMBL/GenBank/DDBJ databases">
        <authorList>
            <person name="Li Z.-J."/>
        </authorList>
    </citation>
    <scope>NUCLEOTIDE SEQUENCE</scope>
    <source>
        <strain evidence="1">TGB10</strain>
        <plasmid evidence="1">unnamed</plasmid>
    </source>
</reference>
<dbReference type="RefSeq" id="WP_269598858.1">
    <property type="nucleotide sequence ID" value="NZ_CP114585.1"/>
</dbReference>
<evidence type="ECO:0000313" key="1">
    <source>
        <dbReference type="EMBL" id="WBA16572.1"/>
    </source>
</evidence>
<name>A0ABY7LIW7_9GAMM</name>
<proteinExistence type="predicted"/>
<keyword evidence="1" id="KW-0614">Plasmid</keyword>
<keyword evidence="2" id="KW-1185">Reference proteome</keyword>
<dbReference type="Proteomes" id="UP001164676">
    <property type="component" value="Plasmid unnamed"/>
</dbReference>
<protein>
    <submittedName>
        <fullName evidence="1">Uncharacterized protein</fullName>
    </submittedName>
</protein>
<dbReference type="EMBL" id="CP114585">
    <property type="protein sequence ID" value="WBA16572.1"/>
    <property type="molecule type" value="Genomic_DNA"/>
</dbReference>
<organism evidence="1 2">
    <name type="scientific">Salinivibrio proteolyticus</name>
    <dbReference type="NCBI Taxonomy" id="334715"/>
    <lineage>
        <taxon>Bacteria</taxon>
        <taxon>Pseudomonadati</taxon>
        <taxon>Pseudomonadota</taxon>
        <taxon>Gammaproteobacteria</taxon>
        <taxon>Vibrionales</taxon>
        <taxon>Vibrionaceae</taxon>
        <taxon>Salinivibrio</taxon>
    </lineage>
</organism>
<geneLocation type="plasmid" evidence="1 2">
    <name>unnamed</name>
</geneLocation>
<evidence type="ECO:0000313" key="2">
    <source>
        <dbReference type="Proteomes" id="UP001164676"/>
    </source>
</evidence>
<gene>
    <name evidence="1" type="ORF">N7E60_14400</name>
</gene>
<accession>A0ABY7LIW7</accession>
<sequence length="76" mass="8609">MHPTDKAQALRIPCRHAFLVDFHPVLTSTQHSAPYFAAEVKGTLSLPRFHQHFDPTSGLVTDTEFNQRLDTIISHL</sequence>